<dbReference type="PANTHER" id="PTHR43483:SF3">
    <property type="entry name" value="MEMBRANE TRANSPORTER PROTEIN HI_0806-RELATED"/>
    <property type="match status" value="1"/>
</dbReference>
<evidence type="ECO:0000256" key="5">
    <source>
        <dbReference type="RuleBase" id="RU363041"/>
    </source>
</evidence>
<keyword evidence="3 5" id="KW-1133">Transmembrane helix</keyword>
<dbReference type="AlphaFoldDB" id="A0A238K1L8"/>
<comment type="subcellular location">
    <subcellularLocation>
        <location evidence="5">Cell membrane</location>
        <topology evidence="5">Multi-pass membrane protein</topology>
    </subcellularLocation>
    <subcellularLocation>
        <location evidence="1">Membrane</location>
        <topology evidence="1">Multi-pass membrane protein</topology>
    </subcellularLocation>
</comment>
<name>A0A238K1L8_9RHOB</name>
<organism evidence="6 7">
    <name type="scientific">Maliponia aquimaris</name>
    <dbReference type="NCBI Taxonomy" id="1673631"/>
    <lineage>
        <taxon>Bacteria</taxon>
        <taxon>Pseudomonadati</taxon>
        <taxon>Pseudomonadota</taxon>
        <taxon>Alphaproteobacteria</taxon>
        <taxon>Rhodobacterales</taxon>
        <taxon>Paracoccaceae</taxon>
        <taxon>Maliponia</taxon>
    </lineage>
</organism>
<dbReference type="Pfam" id="PF01925">
    <property type="entry name" value="TauE"/>
    <property type="match status" value="1"/>
</dbReference>
<evidence type="ECO:0000313" key="7">
    <source>
        <dbReference type="Proteomes" id="UP000207598"/>
    </source>
</evidence>
<comment type="similarity">
    <text evidence="5">Belongs to the 4-toluene sulfonate uptake permease (TSUP) (TC 2.A.102) family.</text>
</comment>
<evidence type="ECO:0000256" key="4">
    <source>
        <dbReference type="ARBA" id="ARBA00023136"/>
    </source>
</evidence>
<keyword evidence="2 5" id="KW-0812">Transmembrane</keyword>
<evidence type="ECO:0000256" key="2">
    <source>
        <dbReference type="ARBA" id="ARBA00022692"/>
    </source>
</evidence>
<keyword evidence="7" id="KW-1185">Reference proteome</keyword>
<feature type="transmembrane region" description="Helical" evidence="5">
    <location>
        <begin position="155"/>
        <end position="176"/>
    </location>
</feature>
<feature type="transmembrane region" description="Helical" evidence="5">
    <location>
        <begin position="53"/>
        <end position="70"/>
    </location>
</feature>
<feature type="transmembrane region" description="Helical" evidence="5">
    <location>
        <begin position="12"/>
        <end position="41"/>
    </location>
</feature>
<feature type="transmembrane region" description="Helical" evidence="5">
    <location>
        <begin position="90"/>
        <end position="108"/>
    </location>
</feature>
<feature type="transmembrane region" description="Helical" evidence="5">
    <location>
        <begin position="213"/>
        <end position="236"/>
    </location>
</feature>
<feature type="transmembrane region" description="Helical" evidence="5">
    <location>
        <begin position="115"/>
        <end position="135"/>
    </location>
</feature>
<protein>
    <recommendedName>
        <fullName evidence="5">Probable membrane transporter protein</fullName>
    </recommendedName>
</protein>
<feature type="transmembrane region" description="Helical" evidence="5">
    <location>
        <begin position="183"/>
        <end position="207"/>
    </location>
</feature>
<keyword evidence="5" id="KW-1003">Cell membrane</keyword>
<dbReference type="RefSeq" id="WP_094019908.1">
    <property type="nucleotide sequence ID" value="NZ_FXYF01000002.1"/>
</dbReference>
<sequence>MTIPDLLPLLGILIVAAGLAGLLAGLFGVGGGIILVPAYYYVFETMQMGGSQIMQVCLATSLASIIVTSARSVLAHNRRGAVDWAVLRGWAPGIAAGALLGVLVAAALRSDTLALVFAALAGAVGLFLLLGQPHWRIAPQMPRGLTRAVLSPLVGFFSVLMGIGGGSFGVPLMTLYSVPMHRAVATAAGFGLLIAAPSVAAFLFVPIADAPPWTLGAVNGPAFLATVCMTVLTAPLGARLAHALPALLLRRIFAVFILIVALNMLRKVLWT</sequence>
<evidence type="ECO:0000256" key="3">
    <source>
        <dbReference type="ARBA" id="ARBA00022989"/>
    </source>
</evidence>
<feature type="transmembrane region" description="Helical" evidence="5">
    <location>
        <begin position="248"/>
        <end position="265"/>
    </location>
</feature>
<keyword evidence="4 5" id="KW-0472">Membrane</keyword>
<dbReference type="Proteomes" id="UP000207598">
    <property type="component" value="Unassembled WGS sequence"/>
</dbReference>
<dbReference type="InterPro" id="IPR002781">
    <property type="entry name" value="TM_pro_TauE-like"/>
</dbReference>
<dbReference type="PANTHER" id="PTHR43483">
    <property type="entry name" value="MEMBRANE TRANSPORTER PROTEIN HI_0806-RELATED"/>
    <property type="match status" value="1"/>
</dbReference>
<gene>
    <name evidence="6" type="ORF">MAA8898_01056</name>
</gene>
<evidence type="ECO:0000256" key="1">
    <source>
        <dbReference type="ARBA" id="ARBA00004141"/>
    </source>
</evidence>
<reference evidence="6 7" key="1">
    <citation type="submission" date="2017-05" db="EMBL/GenBank/DDBJ databases">
        <authorList>
            <person name="Song R."/>
            <person name="Chenine A.L."/>
            <person name="Ruprecht R.M."/>
        </authorList>
    </citation>
    <scope>NUCLEOTIDE SEQUENCE [LARGE SCALE GENOMIC DNA]</scope>
    <source>
        <strain evidence="6 7">CECT 8898</strain>
    </source>
</reference>
<evidence type="ECO:0000313" key="6">
    <source>
        <dbReference type="EMBL" id="SMX36811.1"/>
    </source>
</evidence>
<dbReference type="OrthoDB" id="457670at2"/>
<proteinExistence type="inferred from homology"/>
<dbReference type="GO" id="GO:0005886">
    <property type="term" value="C:plasma membrane"/>
    <property type="evidence" value="ECO:0007669"/>
    <property type="project" value="UniProtKB-SubCell"/>
</dbReference>
<dbReference type="EMBL" id="FXYF01000002">
    <property type="protein sequence ID" value="SMX36811.1"/>
    <property type="molecule type" value="Genomic_DNA"/>
</dbReference>
<accession>A0A238K1L8</accession>